<evidence type="ECO:0000313" key="2">
    <source>
        <dbReference type="Proteomes" id="UP000092578"/>
    </source>
</evidence>
<dbReference type="AlphaFoldDB" id="A0A1B9B6E3"/>
<dbReference type="Pfam" id="PF10955">
    <property type="entry name" value="Fin"/>
    <property type="match status" value="1"/>
</dbReference>
<dbReference type="InterPro" id="IPR020115">
    <property type="entry name" value="Fin"/>
</dbReference>
<keyword evidence="2" id="KW-1185">Reference proteome</keyword>
<evidence type="ECO:0000313" key="1">
    <source>
        <dbReference type="EMBL" id="OCA91602.1"/>
    </source>
</evidence>
<protein>
    <recommendedName>
        <fullName evidence="3">Peptide ABC transporter permease</fullName>
    </recommendedName>
</protein>
<organism evidence="1 2">
    <name type="scientific">Pseudobacillus wudalianchiensis</name>
    <dbReference type="NCBI Taxonomy" id="1743143"/>
    <lineage>
        <taxon>Bacteria</taxon>
        <taxon>Bacillati</taxon>
        <taxon>Bacillota</taxon>
        <taxon>Bacilli</taxon>
        <taxon>Bacillales</taxon>
        <taxon>Bacillaceae</taxon>
        <taxon>Pseudobacillus</taxon>
    </lineage>
</organism>
<dbReference type="RefSeq" id="WP_065409957.1">
    <property type="nucleotide sequence ID" value="NZ_MAYT01000008.1"/>
</dbReference>
<dbReference type="Proteomes" id="UP000092578">
    <property type="component" value="Unassembled WGS sequence"/>
</dbReference>
<comment type="caution">
    <text evidence="1">The sequence shown here is derived from an EMBL/GenBank/DDBJ whole genome shotgun (WGS) entry which is preliminary data.</text>
</comment>
<sequence>MAIHYVCRHCGTMVGSLKQSVVSSRQLGINALTEDERIEMVHYDSEGNVKIMTICEDCEESLQRNPDFHQYDYFIH</sequence>
<gene>
    <name evidence="1" type="ORF">A8F95_20890</name>
</gene>
<evidence type="ECO:0008006" key="3">
    <source>
        <dbReference type="Google" id="ProtNLM"/>
    </source>
</evidence>
<reference evidence="2" key="1">
    <citation type="submission" date="2016-05" db="EMBL/GenBank/DDBJ databases">
        <authorList>
            <person name="Liu B."/>
            <person name="Wang J."/>
            <person name="Zhu Y."/>
            <person name="Liu G."/>
            <person name="Chen Q."/>
            <person name="Chen Z."/>
            <person name="Lan J."/>
            <person name="Che J."/>
            <person name="Ge C."/>
            <person name="Shi H."/>
            <person name="Pan Z."/>
            <person name="Liu X."/>
        </authorList>
    </citation>
    <scope>NUCLEOTIDE SEQUENCE [LARGE SCALE GENOMIC DNA]</scope>
    <source>
        <strain evidence="2">FJAT-27215</strain>
    </source>
</reference>
<name>A0A1B9B6E3_9BACI</name>
<accession>A0A1B9B6E3</accession>
<dbReference type="GO" id="GO:0010468">
    <property type="term" value="P:regulation of gene expression"/>
    <property type="evidence" value="ECO:0007669"/>
    <property type="project" value="InterPro"/>
</dbReference>
<dbReference type="EMBL" id="MAYT01000008">
    <property type="protein sequence ID" value="OCA91602.1"/>
    <property type="molecule type" value="Genomic_DNA"/>
</dbReference>
<proteinExistence type="predicted"/>